<reference evidence="13 14" key="1">
    <citation type="submission" date="2016-04" db="EMBL/GenBank/DDBJ databases">
        <title>Complete genome sequence of Dokdonella koreensis DS-123T.</title>
        <authorList>
            <person name="Kim J.F."/>
            <person name="Lee H."/>
            <person name="Kwak M.-J."/>
        </authorList>
    </citation>
    <scope>NUCLEOTIDE SEQUENCE [LARGE SCALE GENOMIC DNA]</scope>
    <source>
        <strain evidence="13 14">DS-123</strain>
    </source>
</reference>
<dbReference type="UniPathway" id="UPA00031">
    <property type="reaction ID" value="UER00012"/>
</dbReference>
<sequence>MNMLARVRPDLAGFQPYASARRSGLVGTIRLNANESPWSGDGCPTGFNRYPDPQPLALRSDLAALYGVAEDRLWTGRGSDEAIDLLLRGFCRAGRDNVVGLAPSFGMYRIGAQLQGAEYRTLALRAEADFALDPDRLLALADADTKLVILCSPNNPTGELHHDAIGHLAQALAGRALLVVDEAYIEFAGIPSATALLDRYDNLVVLRTLSKAHALAGARIGSLIAHADVARFIGSIAAPYPLPLPCVAAAVAALEPAALERTHARIATLVAERGQLADALARLPRVRRVWPSAANFVLARFDDGPAALERALAAGIVLRDVSAQPGLDDCLRITVGSPYENEALLEALA</sequence>
<evidence type="ECO:0000256" key="1">
    <source>
        <dbReference type="ARBA" id="ARBA00001933"/>
    </source>
</evidence>
<dbReference type="PANTHER" id="PTHR42885">
    <property type="entry name" value="HISTIDINOL-PHOSPHATE AMINOTRANSFERASE-RELATED"/>
    <property type="match status" value="1"/>
</dbReference>
<dbReference type="GO" id="GO:0000105">
    <property type="term" value="P:L-histidine biosynthetic process"/>
    <property type="evidence" value="ECO:0007669"/>
    <property type="project" value="UniProtKB-UniRule"/>
</dbReference>
<protein>
    <recommendedName>
        <fullName evidence="11">Histidinol-phosphate aminotransferase</fullName>
        <ecNumber evidence="11">2.6.1.9</ecNumber>
    </recommendedName>
    <alternativeName>
        <fullName evidence="11">Imidazole acetol-phosphate transaminase</fullName>
    </alternativeName>
</protein>
<dbReference type="PATRIC" id="fig|1300342.3.peg.3395"/>
<keyword evidence="6 11" id="KW-0028">Amino-acid biosynthesis</keyword>
<dbReference type="RefSeq" id="WP_067650363.1">
    <property type="nucleotide sequence ID" value="NZ_CP015249.1"/>
</dbReference>
<keyword evidence="9 11" id="KW-0368">Histidine biosynthesis</keyword>
<feature type="modified residue" description="N6-(pyridoxal phosphate)lysine" evidence="11">
    <location>
        <position position="211"/>
    </location>
</feature>
<comment type="catalytic activity">
    <reaction evidence="10 11">
        <text>L-histidinol phosphate + 2-oxoglutarate = 3-(imidazol-4-yl)-2-oxopropyl phosphate + L-glutamate</text>
        <dbReference type="Rhea" id="RHEA:23744"/>
        <dbReference type="ChEBI" id="CHEBI:16810"/>
        <dbReference type="ChEBI" id="CHEBI:29985"/>
        <dbReference type="ChEBI" id="CHEBI:57766"/>
        <dbReference type="ChEBI" id="CHEBI:57980"/>
        <dbReference type="EC" id="2.6.1.9"/>
    </reaction>
</comment>
<dbReference type="InterPro" id="IPR015422">
    <property type="entry name" value="PyrdxlP-dep_Trfase_small"/>
</dbReference>
<comment type="pathway">
    <text evidence="2 11">Amino-acid biosynthesis; L-histidine biosynthesis; L-histidine from 5-phospho-alpha-D-ribose 1-diphosphate: step 7/9.</text>
</comment>
<dbReference type="Gene3D" id="3.40.640.10">
    <property type="entry name" value="Type I PLP-dependent aspartate aminotransferase-like (Major domain)"/>
    <property type="match status" value="1"/>
</dbReference>
<dbReference type="InterPro" id="IPR015424">
    <property type="entry name" value="PyrdxlP-dep_Trfase"/>
</dbReference>
<evidence type="ECO:0000256" key="3">
    <source>
        <dbReference type="ARBA" id="ARBA00007970"/>
    </source>
</evidence>
<dbReference type="HAMAP" id="MF_01023">
    <property type="entry name" value="HisC_aminotrans_2"/>
    <property type="match status" value="1"/>
</dbReference>
<accession>A0A160DY14</accession>
<comment type="subunit">
    <text evidence="4 11">Homodimer.</text>
</comment>
<dbReference type="STRING" id="1300342.I596_3476"/>
<evidence type="ECO:0000256" key="2">
    <source>
        <dbReference type="ARBA" id="ARBA00005011"/>
    </source>
</evidence>
<dbReference type="GO" id="GO:0004400">
    <property type="term" value="F:histidinol-phosphate transaminase activity"/>
    <property type="evidence" value="ECO:0007669"/>
    <property type="project" value="UniProtKB-UniRule"/>
</dbReference>
<comment type="cofactor">
    <cofactor evidence="1 11">
        <name>pyridoxal 5'-phosphate</name>
        <dbReference type="ChEBI" id="CHEBI:597326"/>
    </cofactor>
</comment>
<dbReference type="CDD" id="cd00609">
    <property type="entry name" value="AAT_like"/>
    <property type="match status" value="1"/>
</dbReference>
<evidence type="ECO:0000256" key="5">
    <source>
        <dbReference type="ARBA" id="ARBA00022576"/>
    </source>
</evidence>
<dbReference type="Pfam" id="PF00155">
    <property type="entry name" value="Aminotran_1_2"/>
    <property type="match status" value="1"/>
</dbReference>
<name>A0A160DY14_9GAMM</name>
<keyword evidence="5 11" id="KW-0032">Aminotransferase</keyword>
<dbReference type="EC" id="2.6.1.9" evidence="11"/>
<dbReference type="PANTHER" id="PTHR42885:SF2">
    <property type="entry name" value="HISTIDINOL-PHOSPHATE AMINOTRANSFERASE"/>
    <property type="match status" value="1"/>
</dbReference>
<organism evidence="13 14">
    <name type="scientific">Dokdonella koreensis DS-123</name>
    <dbReference type="NCBI Taxonomy" id="1300342"/>
    <lineage>
        <taxon>Bacteria</taxon>
        <taxon>Pseudomonadati</taxon>
        <taxon>Pseudomonadota</taxon>
        <taxon>Gammaproteobacteria</taxon>
        <taxon>Lysobacterales</taxon>
        <taxon>Rhodanobacteraceae</taxon>
        <taxon>Dokdonella</taxon>
    </lineage>
</organism>
<gene>
    <name evidence="11" type="primary">hisC</name>
    <name evidence="13" type="ORF">I596_3476</name>
</gene>
<evidence type="ECO:0000313" key="13">
    <source>
        <dbReference type="EMBL" id="ANB19464.1"/>
    </source>
</evidence>
<dbReference type="EMBL" id="CP015249">
    <property type="protein sequence ID" value="ANB19464.1"/>
    <property type="molecule type" value="Genomic_DNA"/>
</dbReference>
<feature type="domain" description="Aminotransferase class I/classII large" evidence="12">
    <location>
        <begin position="46"/>
        <end position="348"/>
    </location>
</feature>
<evidence type="ECO:0000256" key="10">
    <source>
        <dbReference type="ARBA" id="ARBA00047481"/>
    </source>
</evidence>
<evidence type="ECO:0000256" key="7">
    <source>
        <dbReference type="ARBA" id="ARBA00022679"/>
    </source>
</evidence>
<dbReference type="OrthoDB" id="9813612at2"/>
<dbReference type="GO" id="GO:0030170">
    <property type="term" value="F:pyridoxal phosphate binding"/>
    <property type="evidence" value="ECO:0007669"/>
    <property type="project" value="InterPro"/>
</dbReference>
<evidence type="ECO:0000259" key="12">
    <source>
        <dbReference type="Pfam" id="PF00155"/>
    </source>
</evidence>
<evidence type="ECO:0000256" key="6">
    <source>
        <dbReference type="ARBA" id="ARBA00022605"/>
    </source>
</evidence>
<comment type="similarity">
    <text evidence="3 11">Belongs to the class-II pyridoxal-phosphate-dependent aminotransferase family. Histidinol-phosphate aminotransferase subfamily.</text>
</comment>
<keyword evidence="14" id="KW-1185">Reference proteome</keyword>
<keyword evidence="7 11" id="KW-0808">Transferase</keyword>
<dbReference type="InterPro" id="IPR015421">
    <property type="entry name" value="PyrdxlP-dep_Trfase_major"/>
</dbReference>
<dbReference type="InterPro" id="IPR004839">
    <property type="entry name" value="Aminotransferase_I/II_large"/>
</dbReference>
<dbReference type="NCBIfam" id="TIGR01141">
    <property type="entry name" value="hisC"/>
    <property type="match status" value="1"/>
</dbReference>
<evidence type="ECO:0000256" key="4">
    <source>
        <dbReference type="ARBA" id="ARBA00011738"/>
    </source>
</evidence>
<evidence type="ECO:0000313" key="14">
    <source>
        <dbReference type="Proteomes" id="UP000076830"/>
    </source>
</evidence>
<dbReference type="Gene3D" id="3.90.1150.10">
    <property type="entry name" value="Aspartate Aminotransferase, domain 1"/>
    <property type="match status" value="1"/>
</dbReference>
<evidence type="ECO:0000256" key="11">
    <source>
        <dbReference type="HAMAP-Rule" id="MF_01023"/>
    </source>
</evidence>
<proteinExistence type="inferred from homology"/>
<evidence type="ECO:0000256" key="8">
    <source>
        <dbReference type="ARBA" id="ARBA00022898"/>
    </source>
</evidence>
<dbReference type="KEGG" id="dko:I596_3476"/>
<dbReference type="AlphaFoldDB" id="A0A160DY14"/>
<dbReference type="InterPro" id="IPR005861">
    <property type="entry name" value="HisP_aminotrans"/>
</dbReference>
<dbReference type="SUPFAM" id="SSF53383">
    <property type="entry name" value="PLP-dependent transferases"/>
    <property type="match status" value="1"/>
</dbReference>
<keyword evidence="8 11" id="KW-0663">Pyridoxal phosphate</keyword>
<dbReference type="Proteomes" id="UP000076830">
    <property type="component" value="Chromosome"/>
</dbReference>
<evidence type="ECO:0000256" key="9">
    <source>
        <dbReference type="ARBA" id="ARBA00023102"/>
    </source>
</evidence>